<dbReference type="AlphaFoldDB" id="F4KQ64"/>
<evidence type="ECO:0000256" key="3">
    <source>
        <dbReference type="ARBA" id="ARBA00023098"/>
    </source>
</evidence>
<sequence length="259" mass="28806">MKTEPNIALSLSGGAARGAYQIGVWHALYENGLQHRIKVATGASVGAINAALIAQGDLQKALDLWQNSQPEEAFDNLREKPQDGYFGLLKDGLFNRGIRVNGLKDLLRKALDEKLIRSSSIAFGLVVYNLTQRRGESFFQEDIPEQQLVEYIIGSASFPAFQSHQIGNNKYIDGGIYKIMPVDLTFEKPNIDLLIGIDVAEASKFLPLLWGLKRKYGEKLHYLRPSRTLPNPANFSAQARAIQLEIGYHDGLQLLKKIA</sequence>
<dbReference type="OrthoDB" id="9770965at2"/>
<evidence type="ECO:0000256" key="2">
    <source>
        <dbReference type="ARBA" id="ARBA00022963"/>
    </source>
</evidence>
<proteinExistence type="predicted"/>
<accession>F4KQ64</accession>
<keyword evidence="2 4" id="KW-0442">Lipid degradation</keyword>
<evidence type="ECO:0000259" key="5">
    <source>
        <dbReference type="PROSITE" id="PS51635"/>
    </source>
</evidence>
<name>F4KQ64_HALH1</name>
<protein>
    <submittedName>
        <fullName evidence="6">Patatin</fullName>
    </submittedName>
</protein>
<dbReference type="PANTHER" id="PTHR14226:SF57">
    <property type="entry name" value="BLR7027 PROTEIN"/>
    <property type="match status" value="1"/>
</dbReference>
<dbReference type="KEGG" id="hhy:Halhy_6406"/>
<feature type="short sequence motif" description="DGA/G" evidence="4">
    <location>
        <begin position="173"/>
        <end position="175"/>
    </location>
</feature>
<dbReference type="PROSITE" id="PS51635">
    <property type="entry name" value="PNPLA"/>
    <property type="match status" value="1"/>
</dbReference>
<dbReference type="GO" id="GO:0016787">
    <property type="term" value="F:hydrolase activity"/>
    <property type="evidence" value="ECO:0007669"/>
    <property type="project" value="UniProtKB-UniRule"/>
</dbReference>
<evidence type="ECO:0000256" key="1">
    <source>
        <dbReference type="ARBA" id="ARBA00022801"/>
    </source>
</evidence>
<comment type="caution">
    <text evidence="4">Lacks conserved residue(s) required for the propagation of feature annotation.</text>
</comment>
<reference evidence="6 7" key="1">
    <citation type="journal article" date="2011" name="Stand. Genomic Sci.">
        <title>Complete genome sequence of Haliscomenobacter hydrossis type strain (O).</title>
        <authorList>
            <consortium name="US DOE Joint Genome Institute (JGI-PGF)"/>
            <person name="Daligault H."/>
            <person name="Lapidus A."/>
            <person name="Zeytun A."/>
            <person name="Nolan M."/>
            <person name="Lucas S."/>
            <person name="Del Rio T.G."/>
            <person name="Tice H."/>
            <person name="Cheng J.F."/>
            <person name="Tapia R."/>
            <person name="Han C."/>
            <person name="Goodwin L."/>
            <person name="Pitluck S."/>
            <person name="Liolios K."/>
            <person name="Pagani I."/>
            <person name="Ivanova N."/>
            <person name="Huntemann M."/>
            <person name="Mavromatis K."/>
            <person name="Mikhailova N."/>
            <person name="Pati A."/>
            <person name="Chen A."/>
            <person name="Palaniappan K."/>
            <person name="Land M."/>
            <person name="Hauser L."/>
            <person name="Brambilla E.M."/>
            <person name="Rohde M."/>
            <person name="Verbarg S."/>
            <person name="Goker M."/>
            <person name="Bristow J."/>
            <person name="Eisen J.A."/>
            <person name="Markowitz V."/>
            <person name="Hugenholtz P."/>
            <person name="Kyrpides N.C."/>
            <person name="Klenk H.P."/>
            <person name="Woyke T."/>
        </authorList>
    </citation>
    <scope>NUCLEOTIDE SEQUENCE [LARGE SCALE GENOMIC DNA]</scope>
    <source>
        <strain evidence="7">ATCC 27775 / DSM 1100 / LMG 10767 / O</strain>
    </source>
</reference>
<dbReference type="Gene3D" id="3.40.1090.10">
    <property type="entry name" value="Cytosolic phospholipase A2 catalytic domain"/>
    <property type="match status" value="1"/>
</dbReference>
<feature type="active site" description="Proton acceptor" evidence="4">
    <location>
        <position position="173"/>
    </location>
</feature>
<dbReference type="PANTHER" id="PTHR14226">
    <property type="entry name" value="NEUROPATHY TARGET ESTERASE/SWISS CHEESE D.MELANOGASTER"/>
    <property type="match status" value="1"/>
</dbReference>
<keyword evidence="3 4" id="KW-0443">Lipid metabolism</keyword>
<feature type="short sequence motif" description="GXSXG" evidence="4">
    <location>
        <begin position="42"/>
        <end position="46"/>
    </location>
</feature>
<dbReference type="SUPFAM" id="SSF52151">
    <property type="entry name" value="FabD/lysophospholipase-like"/>
    <property type="match status" value="1"/>
</dbReference>
<dbReference type="Pfam" id="PF01734">
    <property type="entry name" value="Patatin"/>
    <property type="match status" value="1"/>
</dbReference>
<dbReference type="eggNOG" id="COG1752">
    <property type="taxonomic scope" value="Bacteria"/>
</dbReference>
<dbReference type="Proteomes" id="UP000008461">
    <property type="component" value="Chromosome"/>
</dbReference>
<dbReference type="GO" id="GO:0016042">
    <property type="term" value="P:lipid catabolic process"/>
    <property type="evidence" value="ECO:0007669"/>
    <property type="project" value="UniProtKB-UniRule"/>
</dbReference>
<dbReference type="HOGENOM" id="CLU_1072687_0_0_10"/>
<evidence type="ECO:0000256" key="4">
    <source>
        <dbReference type="PROSITE-ProRule" id="PRU01161"/>
    </source>
</evidence>
<organism evidence="6 7">
    <name type="scientific">Haliscomenobacter hydrossis (strain ATCC 27775 / DSM 1100 / LMG 10767 / O)</name>
    <dbReference type="NCBI Taxonomy" id="760192"/>
    <lineage>
        <taxon>Bacteria</taxon>
        <taxon>Pseudomonadati</taxon>
        <taxon>Bacteroidota</taxon>
        <taxon>Saprospiria</taxon>
        <taxon>Saprospirales</taxon>
        <taxon>Haliscomenobacteraceae</taxon>
        <taxon>Haliscomenobacter</taxon>
    </lineage>
</organism>
<feature type="domain" description="PNPLA" evidence="5">
    <location>
        <begin position="9"/>
        <end position="186"/>
    </location>
</feature>
<dbReference type="InterPro" id="IPR016035">
    <property type="entry name" value="Acyl_Trfase/lysoPLipase"/>
</dbReference>
<keyword evidence="7" id="KW-1185">Reference proteome</keyword>
<dbReference type="InterPro" id="IPR050301">
    <property type="entry name" value="NTE"/>
</dbReference>
<dbReference type="STRING" id="760192.Halhy_6406"/>
<dbReference type="InterPro" id="IPR002641">
    <property type="entry name" value="PNPLA_dom"/>
</dbReference>
<keyword evidence="1 4" id="KW-0378">Hydrolase</keyword>
<dbReference type="EMBL" id="CP002691">
    <property type="protein sequence ID" value="AEE54225.1"/>
    <property type="molecule type" value="Genomic_DNA"/>
</dbReference>
<dbReference type="RefSeq" id="WP_013768745.1">
    <property type="nucleotide sequence ID" value="NC_015510.1"/>
</dbReference>
<reference key="2">
    <citation type="submission" date="2011-04" db="EMBL/GenBank/DDBJ databases">
        <title>Complete sequence of chromosome of Haliscomenobacter hydrossis DSM 1100.</title>
        <authorList>
            <consortium name="US DOE Joint Genome Institute (JGI-PGF)"/>
            <person name="Lucas S."/>
            <person name="Han J."/>
            <person name="Lapidus A."/>
            <person name="Bruce D."/>
            <person name="Goodwin L."/>
            <person name="Pitluck S."/>
            <person name="Peters L."/>
            <person name="Kyrpides N."/>
            <person name="Mavromatis K."/>
            <person name="Ivanova N."/>
            <person name="Ovchinnikova G."/>
            <person name="Pagani I."/>
            <person name="Daligault H."/>
            <person name="Detter J.C."/>
            <person name="Han C."/>
            <person name="Land M."/>
            <person name="Hauser L."/>
            <person name="Markowitz V."/>
            <person name="Cheng J.-F."/>
            <person name="Hugenholtz P."/>
            <person name="Woyke T."/>
            <person name="Wu D."/>
            <person name="Verbarg S."/>
            <person name="Frueling A."/>
            <person name="Brambilla E."/>
            <person name="Klenk H.-P."/>
            <person name="Eisen J.A."/>
        </authorList>
    </citation>
    <scope>NUCLEOTIDE SEQUENCE</scope>
    <source>
        <strain>DSM 1100</strain>
    </source>
</reference>
<feature type="active site" description="Nucleophile" evidence="4">
    <location>
        <position position="44"/>
    </location>
</feature>
<evidence type="ECO:0000313" key="6">
    <source>
        <dbReference type="EMBL" id="AEE54225.1"/>
    </source>
</evidence>
<evidence type="ECO:0000313" key="7">
    <source>
        <dbReference type="Proteomes" id="UP000008461"/>
    </source>
</evidence>
<gene>
    <name evidence="6" type="ordered locus">Halhy_6406</name>
</gene>